<reference evidence="2" key="1">
    <citation type="journal article" date="2019" name="Int. J. Syst. Evol. Microbiol.">
        <title>The Global Catalogue of Microorganisms (GCM) 10K type strain sequencing project: providing services to taxonomists for standard genome sequencing and annotation.</title>
        <authorList>
            <consortium name="The Broad Institute Genomics Platform"/>
            <consortium name="The Broad Institute Genome Sequencing Center for Infectious Disease"/>
            <person name="Wu L."/>
            <person name="Ma J."/>
        </authorList>
    </citation>
    <scope>NUCLEOTIDE SEQUENCE [LARGE SCALE GENOMIC DNA]</scope>
    <source>
        <strain evidence="2">CCM 8931</strain>
    </source>
</reference>
<organism evidence="1 2">
    <name type="scientific">Lactiplantibacillus songbeiensis</name>
    <dbReference type="NCBI Taxonomy" id="2559920"/>
    <lineage>
        <taxon>Bacteria</taxon>
        <taxon>Bacillati</taxon>
        <taxon>Bacillota</taxon>
        <taxon>Bacilli</taxon>
        <taxon>Lactobacillales</taxon>
        <taxon>Lactobacillaceae</taxon>
        <taxon>Lactiplantibacillus</taxon>
    </lineage>
</organism>
<protein>
    <submittedName>
        <fullName evidence="1">Uncharacterized protein</fullName>
    </submittedName>
</protein>
<sequence>MTLQASLKRYRRLVAKTMRANERISHRTDKIESLLDRLDEYLLNNDAARDQYYSERSISLFVIVQLQSLRIDGTITRVRVMTKWSRLRMHAANRQARRIVLMLDKIQRKYPDEFSEADKQYTASLL</sequence>
<evidence type="ECO:0000313" key="1">
    <source>
        <dbReference type="EMBL" id="MFD1419355.1"/>
    </source>
</evidence>
<proteinExistence type="predicted"/>
<dbReference type="RefSeq" id="WP_137635633.1">
    <property type="nucleotide sequence ID" value="NZ_BJDL01000024.1"/>
</dbReference>
<keyword evidence="2" id="KW-1185">Reference proteome</keyword>
<accession>A0ABW4BYY4</accession>
<dbReference type="EMBL" id="JBHTOJ010000001">
    <property type="protein sequence ID" value="MFD1419355.1"/>
    <property type="molecule type" value="Genomic_DNA"/>
</dbReference>
<gene>
    <name evidence="1" type="ORF">ACFQ5L_00070</name>
</gene>
<name>A0ABW4BYY4_9LACO</name>
<evidence type="ECO:0000313" key="2">
    <source>
        <dbReference type="Proteomes" id="UP001597188"/>
    </source>
</evidence>
<dbReference type="Proteomes" id="UP001597188">
    <property type="component" value="Unassembled WGS sequence"/>
</dbReference>
<comment type="caution">
    <text evidence="1">The sequence shown here is derived from an EMBL/GenBank/DDBJ whole genome shotgun (WGS) entry which is preliminary data.</text>
</comment>